<comment type="caution">
    <text evidence="3">The sequence shown here is derived from an EMBL/GenBank/DDBJ whole genome shotgun (WGS) entry which is preliminary data.</text>
</comment>
<dbReference type="InterPro" id="IPR001849">
    <property type="entry name" value="PH_domain"/>
</dbReference>
<dbReference type="PROSITE" id="PS51064">
    <property type="entry name" value="IRS_PTB"/>
    <property type="match status" value="1"/>
</dbReference>
<dbReference type="GO" id="GO:0005737">
    <property type="term" value="C:cytoplasm"/>
    <property type="evidence" value="ECO:0007669"/>
    <property type="project" value="TreeGrafter"/>
</dbReference>
<dbReference type="OrthoDB" id="6020914at2759"/>
<gene>
    <name evidence="3" type="ORF">MATL_G00081640</name>
</gene>
<dbReference type="InterPro" id="IPR050996">
    <property type="entry name" value="Docking_Protein_DOK"/>
</dbReference>
<dbReference type="GO" id="GO:0043410">
    <property type="term" value="P:positive regulation of MAPK cascade"/>
    <property type="evidence" value="ECO:0007669"/>
    <property type="project" value="TreeGrafter"/>
</dbReference>
<dbReference type="SMART" id="SM00233">
    <property type="entry name" value="PH"/>
    <property type="match status" value="1"/>
</dbReference>
<dbReference type="SMART" id="SM00310">
    <property type="entry name" value="PTBI"/>
    <property type="match status" value="1"/>
</dbReference>
<dbReference type="Pfam" id="PF02174">
    <property type="entry name" value="IRS"/>
    <property type="match status" value="1"/>
</dbReference>
<evidence type="ECO:0000259" key="2">
    <source>
        <dbReference type="PROSITE" id="PS51064"/>
    </source>
</evidence>
<proteinExistence type="predicted"/>
<accession>A0A9D3Q6H7</accession>
<dbReference type="SUPFAM" id="SSF50729">
    <property type="entry name" value="PH domain-like"/>
    <property type="match status" value="2"/>
</dbReference>
<dbReference type="Proteomes" id="UP001046870">
    <property type="component" value="Chromosome 6"/>
</dbReference>
<dbReference type="SMART" id="SM01244">
    <property type="entry name" value="IRS"/>
    <property type="match status" value="1"/>
</dbReference>
<feature type="region of interest" description="Disordered" evidence="1">
    <location>
        <begin position="303"/>
        <end position="341"/>
    </location>
</feature>
<feature type="domain" description="IRS-type PTB" evidence="2">
    <location>
        <begin position="148"/>
        <end position="252"/>
    </location>
</feature>
<sequence length="474" mass="52542">MEEDIRKRGMLYMQQQKFGKKWKKVWSLVYGDSNCSVSRMELFECKDDADRSRSEWSRTKRESRRVIRVSDFVRVSEEKVGACPRDCGAFLVETTEKRFLFAVETSELDDWVRTLCEIAFPVNRGRSNANSSAESGMVDNSLYMSSTALKDFAVTVSTTEASERCGLQGDYILRVDYDSIRLRDPESGAVIFSWSYSCLRKFGLHMWALSFEAGRRSESGEGVFMFKTKQNESILRAIDAAIAFQSKVAAPTPCPVALGGDELYSRVNKVPRPRPPAEPPVDALLAGVESLVLDSRVPPGKEWVRGVASRPLPTPEGPPFSLMPGPAPKGRGSPDGGPVSATTQYAVAGPPLVSAVSAREGQEPELSHPLYDSVSELGAGLGRSDRLTQPEPIYDKVEGRETAEKWQSVSLYDDVNEIRGHKWMLGTAVDTDEGVTDLSAPGQWQETPPGLHYDYSEENPYDNDIPKMSQRGSR</sequence>
<dbReference type="PANTHER" id="PTHR21258:SF14">
    <property type="entry name" value="DOCKING PROTEIN 2"/>
    <property type="match status" value="1"/>
</dbReference>
<protein>
    <recommendedName>
        <fullName evidence="2">IRS-type PTB domain-containing protein</fullName>
    </recommendedName>
</protein>
<dbReference type="PANTHER" id="PTHR21258">
    <property type="entry name" value="DOCKING PROTEIN RELATED"/>
    <property type="match status" value="1"/>
</dbReference>
<dbReference type="Gene3D" id="2.30.29.30">
    <property type="entry name" value="Pleckstrin-homology domain (PH domain)/Phosphotyrosine-binding domain (PTB)"/>
    <property type="match status" value="2"/>
</dbReference>
<keyword evidence="4" id="KW-1185">Reference proteome</keyword>
<dbReference type="GO" id="GO:0007265">
    <property type="term" value="P:Ras protein signal transduction"/>
    <property type="evidence" value="ECO:0007669"/>
    <property type="project" value="TreeGrafter"/>
</dbReference>
<dbReference type="EMBL" id="JAFDVH010000006">
    <property type="protein sequence ID" value="KAG7476312.1"/>
    <property type="molecule type" value="Genomic_DNA"/>
</dbReference>
<feature type="region of interest" description="Disordered" evidence="1">
    <location>
        <begin position="434"/>
        <end position="474"/>
    </location>
</feature>
<evidence type="ECO:0000256" key="1">
    <source>
        <dbReference type="SAM" id="MobiDB-lite"/>
    </source>
</evidence>
<evidence type="ECO:0000313" key="3">
    <source>
        <dbReference type="EMBL" id="KAG7476312.1"/>
    </source>
</evidence>
<dbReference type="InterPro" id="IPR011993">
    <property type="entry name" value="PH-like_dom_sf"/>
</dbReference>
<dbReference type="AlphaFoldDB" id="A0A9D3Q6H7"/>
<organism evidence="3 4">
    <name type="scientific">Megalops atlanticus</name>
    <name type="common">Tarpon</name>
    <name type="synonym">Clupea gigantea</name>
    <dbReference type="NCBI Taxonomy" id="7932"/>
    <lineage>
        <taxon>Eukaryota</taxon>
        <taxon>Metazoa</taxon>
        <taxon>Chordata</taxon>
        <taxon>Craniata</taxon>
        <taxon>Vertebrata</taxon>
        <taxon>Euteleostomi</taxon>
        <taxon>Actinopterygii</taxon>
        <taxon>Neopterygii</taxon>
        <taxon>Teleostei</taxon>
        <taxon>Elopiformes</taxon>
        <taxon>Megalopidae</taxon>
        <taxon>Megalops</taxon>
    </lineage>
</organism>
<dbReference type="GO" id="GO:0007169">
    <property type="term" value="P:cell surface receptor protein tyrosine kinase signaling pathway"/>
    <property type="evidence" value="ECO:0007669"/>
    <property type="project" value="TreeGrafter"/>
</dbReference>
<dbReference type="InterPro" id="IPR002404">
    <property type="entry name" value="IRS_PTB"/>
</dbReference>
<name>A0A9D3Q6H7_MEGAT</name>
<evidence type="ECO:0000313" key="4">
    <source>
        <dbReference type="Proteomes" id="UP001046870"/>
    </source>
</evidence>
<reference evidence="3" key="1">
    <citation type="submission" date="2021-01" db="EMBL/GenBank/DDBJ databases">
        <authorList>
            <person name="Zahm M."/>
            <person name="Roques C."/>
            <person name="Cabau C."/>
            <person name="Klopp C."/>
            <person name="Donnadieu C."/>
            <person name="Jouanno E."/>
            <person name="Lampietro C."/>
            <person name="Louis A."/>
            <person name="Herpin A."/>
            <person name="Echchiki A."/>
            <person name="Berthelot C."/>
            <person name="Parey E."/>
            <person name="Roest-Crollius H."/>
            <person name="Braasch I."/>
            <person name="Postlethwait J."/>
            <person name="Bobe J."/>
            <person name="Montfort J."/>
            <person name="Bouchez O."/>
            <person name="Begum T."/>
            <person name="Mejri S."/>
            <person name="Adams A."/>
            <person name="Chen W.-J."/>
            <person name="Guiguen Y."/>
        </authorList>
    </citation>
    <scope>NUCLEOTIDE SEQUENCE</scope>
    <source>
        <strain evidence="3">YG-15Mar2019-1</strain>
        <tissue evidence="3">Brain</tissue>
    </source>
</reference>